<evidence type="ECO:0000256" key="1">
    <source>
        <dbReference type="ARBA" id="ARBA00007812"/>
    </source>
</evidence>
<organism evidence="3">
    <name type="scientific">uncultured Rubrobacteraceae bacterium</name>
    <dbReference type="NCBI Taxonomy" id="349277"/>
    <lineage>
        <taxon>Bacteria</taxon>
        <taxon>Bacillati</taxon>
        <taxon>Actinomycetota</taxon>
        <taxon>Rubrobacteria</taxon>
        <taxon>Rubrobacterales</taxon>
        <taxon>Rubrobacteraceae</taxon>
        <taxon>environmental samples</taxon>
    </lineage>
</organism>
<reference evidence="3" key="1">
    <citation type="submission" date="2020-02" db="EMBL/GenBank/DDBJ databases">
        <authorList>
            <person name="Meier V. D."/>
        </authorList>
    </citation>
    <scope>NUCLEOTIDE SEQUENCE</scope>
    <source>
        <strain evidence="3">AVDCRST_MAG01</strain>
    </source>
</reference>
<dbReference type="CDD" id="cd07035">
    <property type="entry name" value="TPP_PYR_POX_like"/>
    <property type="match status" value="1"/>
</dbReference>
<dbReference type="GO" id="GO:0005948">
    <property type="term" value="C:acetolactate synthase complex"/>
    <property type="evidence" value="ECO:0007669"/>
    <property type="project" value="TreeGrafter"/>
</dbReference>
<dbReference type="Gene3D" id="3.40.50.970">
    <property type="match status" value="1"/>
</dbReference>
<dbReference type="Pfam" id="PF02776">
    <property type="entry name" value="TPP_enzyme_N"/>
    <property type="match status" value="1"/>
</dbReference>
<sequence>MGGRGKAGHLAVEVLARAGARRFYTVPGESFLEILDAAERHPDTSLISTRHESGASFMAEADAKVTGRPAVAMATRGVGASNLAIGVHTAMQDSTPMVVLLGQVETDYLDREAFQEVDLTAFYAPITKWATTVHRADRLPELVARAVRVATSGRPGPVMLALPADILGEEIEDKGSWLSGGRPRSAPDPEDVDDVVRRLVAAKRPVVIAGGGARHARD</sequence>
<dbReference type="SUPFAM" id="SSF52467">
    <property type="entry name" value="DHS-like NAD/FAD-binding domain"/>
    <property type="match status" value="1"/>
</dbReference>
<dbReference type="Gene3D" id="3.40.50.1220">
    <property type="entry name" value="TPP-binding domain"/>
    <property type="match status" value="1"/>
</dbReference>
<feature type="domain" description="Thiamine pyrophosphate enzyme N-terminal TPP-binding" evidence="2">
    <location>
        <begin position="6"/>
        <end position="121"/>
    </location>
</feature>
<comment type="similarity">
    <text evidence="1">Belongs to the TPP enzyme family.</text>
</comment>
<dbReference type="GO" id="GO:0009097">
    <property type="term" value="P:isoleucine biosynthetic process"/>
    <property type="evidence" value="ECO:0007669"/>
    <property type="project" value="TreeGrafter"/>
</dbReference>
<dbReference type="InterPro" id="IPR012001">
    <property type="entry name" value="Thiamin_PyroP_enz_TPP-bd_dom"/>
</dbReference>
<dbReference type="GO" id="GO:0030976">
    <property type="term" value="F:thiamine pyrophosphate binding"/>
    <property type="evidence" value="ECO:0007669"/>
    <property type="project" value="InterPro"/>
</dbReference>
<dbReference type="AlphaFoldDB" id="A0A6J4P7D8"/>
<dbReference type="GO" id="GO:0050660">
    <property type="term" value="F:flavin adenine dinucleotide binding"/>
    <property type="evidence" value="ECO:0007669"/>
    <property type="project" value="TreeGrafter"/>
</dbReference>
<dbReference type="PANTHER" id="PTHR18968:SF120">
    <property type="entry name" value="ACETOLACTATE SYNTHASE LARGE SUBUNIT"/>
    <property type="match status" value="1"/>
</dbReference>
<evidence type="ECO:0000259" key="2">
    <source>
        <dbReference type="Pfam" id="PF02776"/>
    </source>
</evidence>
<accession>A0A6J4P7D8</accession>
<evidence type="ECO:0000313" key="3">
    <source>
        <dbReference type="EMBL" id="CAA9407945.1"/>
    </source>
</evidence>
<feature type="non-terminal residue" evidence="3">
    <location>
        <position position="218"/>
    </location>
</feature>
<dbReference type="GO" id="GO:0009099">
    <property type="term" value="P:L-valine biosynthetic process"/>
    <property type="evidence" value="ECO:0007669"/>
    <property type="project" value="TreeGrafter"/>
</dbReference>
<dbReference type="InterPro" id="IPR045229">
    <property type="entry name" value="TPP_enz"/>
</dbReference>
<dbReference type="GO" id="GO:0003984">
    <property type="term" value="F:acetolactate synthase activity"/>
    <property type="evidence" value="ECO:0007669"/>
    <property type="project" value="TreeGrafter"/>
</dbReference>
<dbReference type="FunFam" id="3.40.50.970:FF:000007">
    <property type="entry name" value="Acetolactate synthase"/>
    <property type="match status" value="1"/>
</dbReference>
<protein>
    <submittedName>
        <fullName evidence="3">Thiamine pyrophosphate-requiring enzymes</fullName>
    </submittedName>
</protein>
<dbReference type="InterPro" id="IPR029035">
    <property type="entry name" value="DHS-like_NAD/FAD-binding_dom"/>
</dbReference>
<gene>
    <name evidence="3" type="ORF">AVDCRST_MAG01-01-1436</name>
</gene>
<dbReference type="SUPFAM" id="SSF52518">
    <property type="entry name" value="Thiamin diphosphate-binding fold (THDP-binding)"/>
    <property type="match status" value="1"/>
</dbReference>
<dbReference type="InterPro" id="IPR029061">
    <property type="entry name" value="THDP-binding"/>
</dbReference>
<proteinExistence type="inferred from homology"/>
<dbReference type="EMBL" id="CADCUW010000207">
    <property type="protein sequence ID" value="CAA9407945.1"/>
    <property type="molecule type" value="Genomic_DNA"/>
</dbReference>
<dbReference type="PANTHER" id="PTHR18968">
    <property type="entry name" value="THIAMINE PYROPHOSPHATE ENZYMES"/>
    <property type="match status" value="1"/>
</dbReference>
<dbReference type="GO" id="GO:0000287">
    <property type="term" value="F:magnesium ion binding"/>
    <property type="evidence" value="ECO:0007669"/>
    <property type="project" value="UniProtKB-ARBA"/>
</dbReference>
<name>A0A6J4P7D8_9ACTN</name>